<gene>
    <name evidence="4" type="ORF">E1218_26800</name>
</gene>
<feature type="domain" description="ANTAR" evidence="3">
    <location>
        <begin position="157"/>
        <end position="218"/>
    </location>
</feature>
<dbReference type="Proteomes" id="UP000295172">
    <property type="component" value="Unassembled WGS sequence"/>
</dbReference>
<dbReference type="InterPro" id="IPR036388">
    <property type="entry name" value="WH-like_DNA-bd_sf"/>
</dbReference>
<dbReference type="SUPFAM" id="SSF55781">
    <property type="entry name" value="GAF domain-like"/>
    <property type="match status" value="1"/>
</dbReference>
<organism evidence="4 5">
    <name type="scientific">Kribbella turkmenica</name>
    <dbReference type="NCBI Taxonomy" id="2530375"/>
    <lineage>
        <taxon>Bacteria</taxon>
        <taxon>Bacillati</taxon>
        <taxon>Actinomycetota</taxon>
        <taxon>Actinomycetes</taxon>
        <taxon>Propionibacteriales</taxon>
        <taxon>Kribbellaceae</taxon>
        <taxon>Kribbella</taxon>
    </lineage>
</organism>
<evidence type="ECO:0000256" key="2">
    <source>
        <dbReference type="ARBA" id="ARBA00023163"/>
    </source>
</evidence>
<dbReference type="SMART" id="SM01012">
    <property type="entry name" value="ANTAR"/>
    <property type="match status" value="1"/>
</dbReference>
<dbReference type="OrthoDB" id="7466251at2"/>
<dbReference type="Pfam" id="PF03861">
    <property type="entry name" value="ANTAR"/>
    <property type="match status" value="1"/>
</dbReference>
<dbReference type="Gene3D" id="3.30.450.40">
    <property type="match status" value="1"/>
</dbReference>
<dbReference type="Pfam" id="PF13185">
    <property type="entry name" value="GAF_2"/>
    <property type="match status" value="1"/>
</dbReference>
<dbReference type="InterPro" id="IPR029016">
    <property type="entry name" value="GAF-like_dom_sf"/>
</dbReference>
<dbReference type="Gene3D" id="1.10.10.10">
    <property type="entry name" value="Winged helix-like DNA-binding domain superfamily/Winged helix DNA-binding domain"/>
    <property type="match status" value="1"/>
</dbReference>
<dbReference type="GO" id="GO:0003723">
    <property type="term" value="F:RNA binding"/>
    <property type="evidence" value="ECO:0007669"/>
    <property type="project" value="InterPro"/>
</dbReference>
<dbReference type="InterPro" id="IPR003018">
    <property type="entry name" value="GAF"/>
</dbReference>
<evidence type="ECO:0000256" key="1">
    <source>
        <dbReference type="ARBA" id="ARBA00023015"/>
    </source>
</evidence>
<dbReference type="AlphaFoldDB" id="A0A4R4WRE2"/>
<accession>A0A4R4WRE2</accession>
<protein>
    <submittedName>
        <fullName evidence="4">ANTAR domain-containing protein</fullName>
    </submittedName>
</protein>
<dbReference type="EMBL" id="SMKR01000141">
    <property type="protein sequence ID" value="TDD17990.1"/>
    <property type="molecule type" value="Genomic_DNA"/>
</dbReference>
<evidence type="ECO:0000259" key="3">
    <source>
        <dbReference type="SMART" id="SM01012"/>
    </source>
</evidence>
<evidence type="ECO:0000313" key="4">
    <source>
        <dbReference type="EMBL" id="TDD17990.1"/>
    </source>
</evidence>
<name>A0A4R4WRE2_9ACTN</name>
<sequence>MVDRTEILTKLARLAATNAQGHLADRLCDAARLILNATGAWIAVQEGPTRLALSATDARAGELEDLQDVLGQGPCVTAAAAATTVTAVVRDQPDPRWPEFSRAAWQRVGPTTIQAIPMRPGDQQFGVLAAYFTDGGPTESDESALFLAAAIGAALLRDPELTGDPEADGKWSARAEVHQATGMVVVQLRISPDDALAILRAHAYAHDSSLGEIAHLVVTRRLDFRGDA</sequence>
<keyword evidence="5" id="KW-1185">Reference proteome</keyword>
<reference evidence="4 5" key="1">
    <citation type="submission" date="2019-02" db="EMBL/GenBank/DDBJ databases">
        <title>Draft genome sequences of novel Actinobacteria.</title>
        <authorList>
            <person name="Sahin N."/>
            <person name="Ay H."/>
            <person name="Saygin H."/>
        </authorList>
    </citation>
    <scope>NUCLEOTIDE SEQUENCE [LARGE SCALE GENOMIC DNA]</scope>
    <source>
        <strain evidence="4 5">16K104</strain>
    </source>
</reference>
<proteinExistence type="predicted"/>
<dbReference type="RefSeq" id="WP_132324948.1">
    <property type="nucleotide sequence ID" value="NZ_SMKR01000141.1"/>
</dbReference>
<keyword evidence="2" id="KW-0804">Transcription</keyword>
<evidence type="ECO:0000313" key="5">
    <source>
        <dbReference type="Proteomes" id="UP000295172"/>
    </source>
</evidence>
<comment type="caution">
    <text evidence="4">The sequence shown here is derived from an EMBL/GenBank/DDBJ whole genome shotgun (WGS) entry which is preliminary data.</text>
</comment>
<dbReference type="InterPro" id="IPR005561">
    <property type="entry name" value="ANTAR"/>
</dbReference>
<keyword evidence="1" id="KW-0805">Transcription regulation</keyword>